<accession>A0A1B7KU65</accession>
<evidence type="ECO:0000313" key="2">
    <source>
        <dbReference type="Proteomes" id="UP000078290"/>
    </source>
</evidence>
<evidence type="ECO:0008006" key="3">
    <source>
        <dbReference type="Google" id="ProtNLM"/>
    </source>
</evidence>
<proteinExistence type="predicted"/>
<name>A0A1B7KU65_PARTM</name>
<reference evidence="2" key="1">
    <citation type="submission" date="2016-05" db="EMBL/GenBank/DDBJ databases">
        <authorList>
            <person name="Wang W."/>
            <person name="Zhu L."/>
        </authorList>
    </citation>
    <scope>NUCLEOTIDE SEQUENCE [LARGE SCALE GENOMIC DNA]</scope>
    <source>
        <strain evidence="2">W-2</strain>
    </source>
</reference>
<protein>
    <recommendedName>
        <fullName evidence="3">Transposase DDE domain-containing protein</fullName>
    </recommendedName>
</protein>
<gene>
    <name evidence="1" type="ORF">A7K69_06465</name>
</gene>
<sequence>MSRALRHIHSMPSKKTIEQGFSDIKEKNDLRWAHSRIEKMKRRRCLLAAMNLNQLANYLWEDEAPSFLFVRVAFCSLHFYRNHPLFMEQNGFQTNV</sequence>
<organism evidence="1 2">
    <name type="scientific">Parageobacillus thermoglucosidasius</name>
    <name type="common">Geobacillus thermoglucosidasius</name>
    <dbReference type="NCBI Taxonomy" id="1426"/>
    <lineage>
        <taxon>Bacteria</taxon>
        <taxon>Bacillati</taxon>
        <taxon>Bacillota</taxon>
        <taxon>Bacilli</taxon>
        <taxon>Bacillales</taxon>
        <taxon>Anoxybacillaceae</taxon>
        <taxon>Parageobacillus</taxon>
    </lineage>
</organism>
<dbReference type="AlphaFoldDB" id="A0A1B7KU65"/>
<dbReference type="Proteomes" id="UP000078290">
    <property type="component" value="Unassembled WGS sequence"/>
</dbReference>
<dbReference type="RefSeq" id="WP_064551269.1">
    <property type="nucleotide sequence ID" value="NZ_LXMA01000012.1"/>
</dbReference>
<evidence type="ECO:0000313" key="1">
    <source>
        <dbReference type="EMBL" id="OAT73611.1"/>
    </source>
</evidence>
<dbReference type="EMBL" id="LXMA01000012">
    <property type="protein sequence ID" value="OAT73611.1"/>
    <property type="molecule type" value="Genomic_DNA"/>
</dbReference>
<comment type="caution">
    <text evidence="1">The sequence shown here is derived from an EMBL/GenBank/DDBJ whole genome shotgun (WGS) entry which is preliminary data.</text>
</comment>